<dbReference type="Proteomes" id="UP000602050">
    <property type="component" value="Unassembled WGS sequence"/>
</dbReference>
<dbReference type="AlphaFoldDB" id="A0A8J2ZQF2"/>
<organism evidence="1 2">
    <name type="scientific">Compostibacillus humi</name>
    <dbReference type="NCBI Taxonomy" id="1245525"/>
    <lineage>
        <taxon>Bacteria</taxon>
        <taxon>Bacillati</taxon>
        <taxon>Bacillota</taxon>
        <taxon>Bacilli</taxon>
        <taxon>Bacillales</taxon>
        <taxon>Bacillaceae</taxon>
        <taxon>Compostibacillus</taxon>
    </lineage>
</organism>
<reference evidence="1" key="2">
    <citation type="submission" date="2020-09" db="EMBL/GenBank/DDBJ databases">
        <authorList>
            <person name="Sun Q."/>
            <person name="Zhou Y."/>
        </authorList>
    </citation>
    <scope>NUCLEOTIDE SEQUENCE</scope>
    <source>
        <strain evidence="1">CGMCC 1.12360</strain>
    </source>
</reference>
<proteinExistence type="predicted"/>
<evidence type="ECO:0000313" key="1">
    <source>
        <dbReference type="EMBL" id="GGH72047.1"/>
    </source>
</evidence>
<comment type="caution">
    <text evidence="1">The sequence shown here is derived from an EMBL/GenBank/DDBJ whole genome shotgun (WGS) entry which is preliminary data.</text>
</comment>
<protein>
    <submittedName>
        <fullName evidence="1">Uncharacterized protein</fullName>
    </submittedName>
</protein>
<name>A0A8J2ZQF2_9BACI</name>
<dbReference type="EMBL" id="BMEV01000011">
    <property type="protein sequence ID" value="GGH72047.1"/>
    <property type="molecule type" value="Genomic_DNA"/>
</dbReference>
<evidence type="ECO:0000313" key="2">
    <source>
        <dbReference type="Proteomes" id="UP000602050"/>
    </source>
</evidence>
<keyword evidence="2" id="KW-1185">Reference proteome</keyword>
<gene>
    <name evidence="1" type="ORF">GCM10010978_08600</name>
</gene>
<accession>A0A8J2ZQF2</accession>
<sequence length="72" mass="8195">MNGDSFFNVNVPLAVCYFSLSTMHEPILKARIKKQRTPKRISISLHSFPVVETVSPSAFNPMQMKSSNYEDM</sequence>
<reference evidence="1" key="1">
    <citation type="journal article" date="2014" name="Int. J. Syst. Evol. Microbiol.">
        <title>Complete genome sequence of Corynebacterium casei LMG S-19264T (=DSM 44701T), isolated from a smear-ripened cheese.</title>
        <authorList>
            <consortium name="US DOE Joint Genome Institute (JGI-PGF)"/>
            <person name="Walter F."/>
            <person name="Albersmeier A."/>
            <person name="Kalinowski J."/>
            <person name="Ruckert C."/>
        </authorList>
    </citation>
    <scope>NUCLEOTIDE SEQUENCE</scope>
    <source>
        <strain evidence="1">CGMCC 1.12360</strain>
    </source>
</reference>